<dbReference type="AlphaFoldDB" id="A0A2S9YJP0"/>
<gene>
    <name evidence="2" type="ORF">ENSA5_03170</name>
</gene>
<dbReference type="EMBL" id="PVNK01000015">
    <property type="protein sequence ID" value="PRQ05327.1"/>
    <property type="molecule type" value="Genomic_DNA"/>
</dbReference>
<keyword evidence="3" id="KW-1185">Reference proteome</keyword>
<keyword evidence="1" id="KW-0802">TPR repeat</keyword>
<evidence type="ECO:0000256" key="1">
    <source>
        <dbReference type="PROSITE-ProRule" id="PRU00339"/>
    </source>
</evidence>
<protein>
    <recommendedName>
        <fullName evidence="4">Tetratricopeptide repeat protein</fullName>
    </recommendedName>
</protein>
<dbReference type="SMART" id="SM00028">
    <property type="entry name" value="TPR"/>
    <property type="match status" value="2"/>
</dbReference>
<feature type="repeat" description="TPR" evidence="1">
    <location>
        <begin position="382"/>
        <end position="415"/>
    </location>
</feature>
<dbReference type="InterPro" id="IPR011990">
    <property type="entry name" value="TPR-like_helical_dom_sf"/>
</dbReference>
<proteinExistence type="predicted"/>
<comment type="caution">
    <text evidence="2">The sequence shown here is derived from an EMBL/GenBank/DDBJ whole genome shotgun (WGS) entry which is preliminary data.</text>
</comment>
<reference evidence="2 3" key="1">
    <citation type="submission" date="2018-03" db="EMBL/GenBank/DDBJ databases">
        <title>Draft Genome Sequences of the Obligatory Marine Myxobacteria Enhygromyxa salina SWB005.</title>
        <authorList>
            <person name="Poehlein A."/>
            <person name="Moghaddam J.A."/>
            <person name="Harms H."/>
            <person name="Alanjari M."/>
            <person name="Koenig G.M."/>
            <person name="Daniel R."/>
            <person name="Schaeberle T.F."/>
        </authorList>
    </citation>
    <scope>NUCLEOTIDE SEQUENCE [LARGE SCALE GENOMIC DNA]</scope>
    <source>
        <strain evidence="2 3">SWB005</strain>
    </source>
</reference>
<dbReference type="Proteomes" id="UP000237968">
    <property type="component" value="Unassembled WGS sequence"/>
</dbReference>
<evidence type="ECO:0000313" key="2">
    <source>
        <dbReference type="EMBL" id="PRQ05327.1"/>
    </source>
</evidence>
<evidence type="ECO:0000313" key="3">
    <source>
        <dbReference type="Proteomes" id="UP000237968"/>
    </source>
</evidence>
<evidence type="ECO:0008006" key="4">
    <source>
        <dbReference type="Google" id="ProtNLM"/>
    </source>
</evidence>
<accession>A0A2S9YJP0</accession>
<dbReference type="PROSITE" id="PS50005">
    <property type="entry name" value="TPR"/>
    <property type="match status" value="1"/>
</dbReference>
<name>A0A2S9YJP0_9BACT</name>
<dbReference type="Gene3D" id="1.25.40.10">
    <property type="entry name" value="Tetratricopeptide repeat domain"/>
    <property type="match status" value="2"/>
</dbReference>
<dbReference type="Pfam" id="PF14559">
    <property type="entry name" value="TPR_19"/>
    <property type="match status" value="1"/>
</dbReference>
<dbReference type="SUPFAM" id="SSF48452">
    <property type="entry name" value="TPR-like"/>
    <property type="match status" value="2"/>
</dbReference>
<dbReference type="InterPro" id="IPR019734">
    <property type="entry name" value="TPR_rpt"/>
</dbReference>
<sequence>MRENNVNSPAPATLRPRLPIPTWMHAWPRGLIPATLRANSRGVELLYRAPGERWFRVEASLDPRRPSALNVRGIPGPDPAALERVTKAVEQRLLRSPSARAWLTRAREFVEALADMRAFGGPGSARAASPEHASPEHAIDQLLTLAAQLRRRELDGPEAIAALERTLAEVESATPLGAELGIALALAGGAFELALTRWGRHAEALAARDDRGALACAGIMRGYLGQIPEAQVSARALAGLGRDASDARHAGELLELLGLPALAVEQLRLAATDPGDDASAFDAHRRLASVAAAARELDLVRTAAAAMREHARRPEQLLATALMQREGGEFLAAEATLEQLLRDRPEEREGALLLASSRLWRCDHEGAAALAAALLERAPDDAEALRTLGAAAYLASRSELALDLLNRALHHNPGDDEALLWRAELLDQLGRYEAARADVRAVTLGDRAVWQLLRALIEEHATPTRRITHDTWFIVDTNIRQLLGDEAPADSKASHEVAVDAITRALAQLGGNRSARLTTPTADGSLRWLDDIESPRRRAEQLQLHACHRPVDEVLAEFEALAARNPTVPFFTTYAAELLMWRGDYERAFTMFEQVWYATRTRWGYVGAGAAAMFLGREQRALELWDEGKGYYSYLDAEATYCYRGELRRRGAQLDEALPDLELAVQARPRRLGAWVNLALLHHAAGREGPLREAVAQVEALCPAFAWEARREAGLEAGQQLRAEPDLLGRYMSTLLERMRGNRSSVMYSIVDRELSLRVLPVGLAQTWRDFGRRGLALFEDELLFELAVQRGMGPRDSRPTLRPR</sequence>
<organism evidence="2 3">
    <name type="scientific">Enhygromyxa salina</name>
    <dbReference type="NCBI Taxonomy" id="215803"/>
    <lineage>
        <taxon>Bacteria</taxon>
        <taxon>Pseudomonadati</taxon>
        <taxon>Myxococcota</taxon>
        <taxon>Polyangia</taxon>
        <taxon>Nannocystales</taxon>
        <taxon>Nannocystaceae</taxon>
        <taxon>Enhygromyxa</taxon>
    </lineage>
</organism>